<dbReference type="OrthoDB" id="4840564at2759"/>
<evidence type="ECO:0000313" key="1">
    <source>
        <dbReference type="EMBL" id="KAF1959600.1"/>
    </source>
</evidence>
<proteinExistence type="predicted"/>
<reference evidence="1" key="1">
    <citation type="journal article" date="2020" name="Stud. Mycol.">
        <title>101 Dothideomycetes genomes: a test case for predicting lifestyles and emergence of pathogens.</title>
        <authorList>
            <person name="Haridas S."/>
            <person name="Albert R."/>
            <person name="Binder M."/>
            <person name="Bloem J."/>
            <person name="Labutti K."/>
            <person name="Salamov A."/>
            <person name="Andreopoulos B."/>
            <person name="Baker S."/>
            <person name="Barry K."/>
            <person name="Bills G."/>
            <person name="Bluhm B."/>
            <person name="Cannon C."/>
            <person name="Castanera R."/>
            <person name="Culley D."/>
            <person name="Daum C."/>
            <person name="Ezra D."/>
            <person name="Gonzalez J."/>
            <person name="Henrissat B."/>
            <person name="Kuo A."/>
            <person name="Liang C."/>
            <person name="Lipzen A."/>
            <person name="Lutzoni F."/>
            <person name="Magnuson J."/>
            <person name="Mondo S."/>
            <person name="Nolan M."/>
            <person name="Ohm R."/>
            <person name="Pangilinan J."/>
            <person name="Park H.-J."/>
            <person name="Ramirez L."/>
            <person name="Alfaro M."/>
            <person name="Sun H."/>
            <person name="Tritt A."/>
            <person name="Yoshinaga Y."/>
            <person name="Zwiers L.-H."/>
            <person name="Turgeon B."/>
            <person name="Goodwin S."/>
            <person name="Spatafora J."/>
            <person name="Crous P."/>
            <person name="Grigoriev I."/>
        </authorList>
    </citation>
    <scope>NUCLEOTIDE SEQUENCE</scope>
    <source>
        <strain evidence="1">CBS 675.92</strain>
    </source>
</reference>
<dbReference type="AlphaFoldDB" id="A0A6A5U5K7"/>
<dbReference type="Proteomes" id="UP000800035">
    <property type="component" value="Unassembled WGS sequence"/>
</dbReference>
<accession>A0A6A5U5K7</accession>
<dbReference type="InterPro" id="IPR032675">
    <property type="entry name" value="LRR_dom_sf"/>
</dbReference>
<protein>
    <submittedName>
        <fullName evidence="1">Uncharacterized protein</fullName>
    </submittedName>
</protein>
<evidence type="ECO:0000313" key="2">
    <source>
        <dbReference type="Proteomes" id="UP000800035"/>
    </source>
</evidence>
<dbReference type="Gene3D" id="3.80.10.10">
    <property type="entry name" value="Ribonuclease Inhibitor"/>
    <property type="match status" value="1"/>
</dbReference>
<organism evidence="1 2">
    <name type="scientific">Byssothecium circinans</name>
    <dbReference type="NCBI Taxonomy" id="147558"/>
    <lineage>
        <taxon>Eukaryota</taxon>
        <taxon>Fungi</taxon>
        <taxon>Dikarya</taxon>
        <taxon>Ascomycota</taxon>
        <taxon>Pezizomycotina</taxon>
        <taxon>Dothideomycetes</taxon>
        <taxon>Pleosporomycetidae</taxon>
        <taxon>Pleosporales</taxon>
        <taxon>Massarineae</taxon>
        <taxon>Massarinaceae</taxon>
        <taxon>Byssothecium</taxon>
    </lineage>
</organism>
<sequence>MRKMTGSDSAWRQTHLGLSSDNTLTIIDGRIRSVLVNPGENYLLRLPDELLVDIVQLAICEERPQPRWVSFVAKSEFECECEFTPNIQCAKTLSRLCHRLRNIVQPALYLSHTIHSPSPMEYNGHLRPCVQTIKLRRRLEQDMCLAQICKVYKAELPVFLFEQRNYYEELQRGAWIPLQRLPNLKCVRLDAVGVDAWGVDAGLVRFPFVREVFQEIVTSMRLVQHLTLQCFTVETMHPIKWPALKRLDLDLVHPDAQLLRALYQARRTAPFSSLSITTWFSPPEALALLLQWPNRLEHLQLGGLFSNEDPFTFTELLSAHCETLQSVDLTNFRSNKGADLLDGTLFPKLESVQVSRRLFGRDFGPGYTRSITLGPKTEFFGMDFGNWDEVGEWRHITERQAMWLHDLYSSAVKRKTALKMIGINFNPHYEIRQRIAQAEYPWDRLNRLRDELMHPNGIELEYSTPTVSKAWWMEDAVDWQRKMDESTTALTIDEHGGESDATAQSIGDTQRSDETFAIVTGAQWGDVRDYFERL</sequence>
<keyword evidence="2" id="KW-1185">Reference proteome</keyword>
<dbReference type="EMBL" id="ML976984">
    <property type="protein sequence ID" value="KAF1959600.1"/>
    <property type="molecule type" value="Genomic_DNA"/>
</dbReference>
<gene>
    <name evidence="1" type="ORF">CC80DRAFT_532991</name>
</gene>
<name>A0A6A5U5K7_9PLEO</name>